<dbReference type="SUPFAM" id="SSF56176">
    <property type="entry name" value="FAD-binding/transporter-associated domain-like"/>
    <property type="match status" value="1"/>
</dbReference>
<evidence type="ECO:0000256" key="8">
    <source>
        <dbReference type="ARBA" id="ARBA00023136"/>
    </source>
</evidence>
<dbReference type="KEGG" id="sti:Sthe_0815"/>
<comment type="subcellular location">
    <subcellularLocation>
        <location evidence="1">Cell membrane</location>
        <topology evidence="1">Multi-pass membrane protein</topology>
    </subcellularLocation>
</comment>
<evidence type="ECO:0000313" key="12">
    <source>
        <dbReference type="EMBL" id="ACZ38252.1"/>
    </source>
</evidence>
<dbReference type="PANTHER" id="PTHR22777:SF32">
    <property type="entry name" value="UPF0053 INNER MEMBRANE PROTEIN YFJD"/>
    <property type="match status" value="1"/>
</dbReference>
<dbReference type="SUPFAM" id="SSF54631">
    <property type="entry name" value="CBS-domain pair"/>
    <property type="match status" value="1"/>
</dbReference>
<dbReference type="InterPro" id="IPR016169">
    <property type="entry name" value="FAD-bd_PCMH_sub2"/>
</dbReference>
<dbReference type="InterPro" id="IPR036318">
    <property type="entry name" value="FAD-bd_PCMH-like_sf"/>
</dbReference>
<dbReference type="PANTHER" id="PTHR22777">
    <property type="entry name" value="HEMOLYSIN-RELATED"/>
    <property type="match status" value="1"/>
</dbReference>
<accession>D1C1Y5</accession>
<evidence type="ECO:0000256" key="5">
    <source>
        <dbReference type="ARBA" id="ARBA00022737"/>
    </source>
</evidence>
<dbReference type="eggNOG" id="COG1253">
    <property type="taxonomic scope" value="Bacteria"/>
</dbReference>
<keyword evidence="8 10" id="KW-0472">Membrane</keyword>
<feature type="transmembrane region" description="Helical" evidence="10">
    <location>
        <begin position="60"/>
        <end position="80"/>
    </location>
</feature>
<dbReference type="PROSITE" id="PS51371">
    <property type="entry name" value="CBS"/>
    <property type="match status" value="2"/>
</dbReference>
<dbReference type="Pfam" id="PF00571">
    <property type="entry name" value="CBS"/>
    <property type="match status" value="2"/>
</dbReference>
<feature type="transmembrane region" description="Helical" evidence="10">
    <location>
        <begin position="131"/>
        <end position="149"/>
    </location>
</feature>
<dbReference type="Gene3D" id="3.30.465.10">
    <property type="match status" value="1"/>
</dbReference>
<comment type="similarity">
    <text evidence="2">Belongs to the UPF0053 family.</text>
</comment>
<sequence length="424" mass="46063">MSTDSSWIELAVAAVALLVLTLAAFVEASLAAVNRVTLREMIEERTSPHRVQSFIEHPQLIRSTMILVQLLAALVAGAMLTRVFTREFPSYGLLLALVVGTIALVVAGRVLPGALTASEQREESRRLNRLSAVLAGAVWPLTTVADLIIRLVRRGAPGEAGNGEDAGEAHEGGNGDLDIEEDEQEMISGVLGLEEATVREIMVPRLDIVAAPQDMSISEVVDLARSAGHSRIPVYRDSIDSIVGVIYAKDLLRFVNEQATGVKLLDLLRPAYFVPESKHVDELLRDMRQAKVHIAIVVDEYGGTAGLVTIEDILEEIVGEIQDEYDRETPLIERLGAEEVIVDGRIAVDEIADIFETEFAEGETGTIGGFVQKRLGRIPKAGESLRADGLLIEVQAVEHHRIRKLRVVRVREDGTAVSEEAGAA</sequence>
<reference evidence="12 13" key="2">
    <citation type="journal article" date="2010" name="Stand. Genomic Sci.">
        <title>Complete genome sequence of Desulfohalobium retbaense type strain (HR(100)).</title>
        <authorList>
            <person name="Spring S."/>
            <person name="Nolan M."/>
            <person name="Lapidus A."/>
            <person name="Glavina Del Rio T."/>
            <person name="Copeland A."/>
            <person name="Tice H."/>
            <person name="Cheng J.F."/>
            <person name="Lucas S."/>
            <person name="Land M."/>
            <person name="Chen F."/>
            <person name="Bruce D."/>
            <person name="Goodwin L."/>
            <person name="Pitluck S."/>
            <person name="Ivanova N."/>
            <person name="Mavromatis K."/>
            <person name="Mikhailova N."/>
            <person name="Pati A."/>
            <person name="Chen A."/>
            <person name="Palaniappan K."/>
            <person name="Hauser L."/>
            <person name="Chang Y.J."/>
            <person name="Jeffries C.D."/>
            <person name="Munk C."/>
            <person name="Kiss H."/>
            <person name="Chain P."/>
            <person name="Han C."/>
            <person name="Brettin T."/>
            <person name="Detter J.C."/>
            <person name="Schuler E."/>
            <person name="Goker M."/>
            <person name="Rohde M."/>
            <person name="Bristow J."/>
            <person name="Eisen J.A."/>
            <person name="Markowitz V."/>
            <person name="Hugenholtz P."/>
            <person name="Kyrpides N.C."/>
            <person name="Klenk H.P."/>
        </authorList>
    </citation>
    <scope>NUCLEOTIDE SEQUENCE [LARGE SCALE GENOMIC DNA]</scope>
    <source>
        <strain evidence="13">ATCC 49802 / DSM 20745 / S 6022</strain>
    </source>
</reference>
<dbReference type="EMBL" id="CP001823">
    <property type="protein sequence ID" value="ACZ38252.1"/>
    <property type="molecule type" value="Genomic_DNA"/>
</dbReference>
<dbReference type="Proteomes" id="UP000002027">
    <property type="component" value="Chromosome 1"/>
</dbReference>
<name>D1C1Y5_SPHTD</name>
<evidence type="ECO:0000256" key="6">
    <source>
        <dbReference type="ARBA" id="ARBA00022989"/>
    </source>
</evidence>
<dbReference type="InterPro" id="IPR002550">
    <property type="entry name" value="CNNM"/>
</dbReference>
<evidence type="ECO:0000256" key="1">
    <source>
        <dbReference type="ARBA" id="ARBA00004651"/>
    </source>
</evidence>
<dbReference type="Pfam" id="PF03471">
    <property type="entry name" value="CorC_HlyC"/>
    <property type="match status" value="1"/>
</dbReference>
<dbReference type="OrthoDB" id="9798188at2"/>
<proteinExistence type="inferred from homology"/>
<feature type="domain" description="CBS" evidence="11">
    <location>
        <begin position="267"/>
        <end position="324"/>
    </location>
</feature>
<organism evidence="12 13">
    <name type="scientific">Sphaerobacter thermophilus (strain ATCC 49802 / DSM 20745 / KCCM 41009 / NCIMB 13125 / S 6022)</name>
    <dbReference type="NCBI Taxonomy" id="479434"/>
    <lineage>
        <taxon>Bacteria</taxon>
        <taxon>Pseudomonadati</taxon>
        <taxon>Thermomicrobiota</taxon>
        <taxon>Thermomicrobia</taxon>
        <taxon>Sphaerobacterales</taxon>
        <taxon>Sphaerobacterineae</taxon>
        <taxon>Sphaerobacteraceae</taxon>
        <taxon>Sphaerobacter</taxon>
    </lineage>
</organism>
<dbReference type="SMART" id="SM01091">
    <property type="entry name" value="CorC_HlyC"/>
    <property type="match status" value="1"/>
</dbReference>
<dbReference type="STRING" id="479434.Sthe_0815"/>
<evidence type="ECO:0000256" key="9">
    <source>
        <dbReference type="PROSITE-ProRule" id="PRU00703"/>
    </source>
</evidence>
<dbReference type="CDD" id="cd04590">
    <property type="entry name" value="CBS_pair_CorC_HlyC_assoc"/>
    <property type="match status" value="1"/>
</dbReference>
<dbReference type="RefSeq" id="WP_012871299.1">
    <property type="nucleotide sequence ID" value="NC_013523.1"/>
</dbReference>
<keyword evidence="13" id="KW-1185">Reference proteome</keyword>
<evidence type="ECO:0000256" key="10">
    <source>
        <dbReference type="SAM" id="Phobius"/>
    </source>
</evidence>
<dbReference type="FunFam" id="3.10.580.10:FF:000002">
    <property type="entry name" value="Magnesium/cobalt efflux protein CorC"/>
    <property type="match status" value="1"/>
</dbReference>
<gene>
    <name evidence="12" type="ordered locus">Sthe_0815</name>
</gene>
<evidence type="ECO:0000256" key="2">
    <source>
        <dbReference type="ARBA" id="ARBA00006337"/>
    </source>
</evidence>
<dbReference type="GO" id="GO:0005886">
    <property type="term" value="C:plasma membrane"/>
    <property type="evidence" value="ECO:0007669"/>
    <property type="project" value="UniProtKB-SubCell"/>
</dbReference>
<reference evidence="13" key="1">
    <citation type="submission" date="2009-11" db="EMBL/GenBank/DDBJ databases">
        <title>The complete chromosome 1 of Sphaerobacter thermophilus DSM 20745.</title>
        <authorList>
            <person name="Lucas S."/>
            <person name="Copeland A."/>
            <person name="Lapidus A."/>
            <person name="Glavina del Rio T."/>
            <person name="Dalin E."/>
            <person name="Tice H."/>
            <person name="Bruce D."/>
            <person name="Goodwin L."/>
            <person name="Pitluck S."/>
            <person name="Kyrpides N."/>
            <person name="Mavromatis K."/>
            <person name="Ivanova N."/>
            <person name="Mikhailova N."/>
            <person name="LaButti K.M."/>
            <person name="Clum A."/>
            <person name="Sun H.I."/>
            <person name="Brettin T."/>
            <person name="Detter J.C."/>
            <person name="Han C."/>
            <person name="Larimer F."/>
            <person name="Land M."/>
            <person name="Hauser L."/>
            <person name="Markowitz V."/>
            <person name="Cheng J.F."/>
            <person name="Hugenholtz P."/>
            <person name="Woyke T."/>
            <person name="Wu D."/>
            <person name="Steenblock K."/>
            <person name="Schneider S."/>
            <person name="Pukall R."/>
            <person name="Goeker M."/>
            <person name="Klenk H.P."/>
            <person name="Eisen J.A."/>
        </authorList>
    </citation>
    <scope>NUCLEOTIDE SEQUENCE [LARGE SCALE GENOMIC DNA]</scope>
    <source>
        <strain evidence="13">ATCC 49802 / DSM 20745 / S 6022</strain>
    </source>
</reference>
<dbReference type="InParanoid" id="D1C1Y5"/>
<evidence type="ECO:0000313" key="13">
    <source>
        <dbReference type="Proteomes" id="UP000002027"/>
    </source>
</evidence>
<keyword evidence="5" id="KW-0677">Repeat</keyword>
<dbReference type="Gene3D" id="3.10.580.10">
    <property type="entry name" value="CBS-domain"/>
    <property type="match status" value="1"/>
</dbReference>
<dbReference type="InterPro" id="IPR044751">
    <property type="entry name" value="Ion_transp-like_CBS"/>
</dbReference>
<protein>
    <submittedName>
        <fullName evidence="12">CBS domain containing protein</fullName>
    </submittedName>
</protein>
<evidence type="ECO:0000256" key="4">
    <source>
        <dbReference type="ARBA" id="ARBA00022692"/>
    </source>
</evidence>
<keyword evidence="6 10" id="KW-1133">Transmembrane helix</keyword>
<dbReference type="Pfam" id="PF01595">
    <property type="entry name" value="CNNM"/>
    <property type="match status" value="1"/>
</dbReference>
<dbReference type="AlphaFoldDB" id="D1C1Y5"/>
<evidence type="ECO:0000259" key="11">
    <source>
        <dbReference type="PROSITE" id="PS51371"/>
    </source>
</evidence>
<feature type="transmembrane region" description="Helical" evidence="10">
    <location>
        <begin position="92"/>
        <end position="111"/>
    </location>
</feature>
<keyword evidence="7 9" id="KW-0129">CBS domain</keyword>
<dbReference type="GO" id="GO:0050660">
    <property type="term" value="F:flavin adenine dinucleotide binding"/>
    <property type="evidence" value="ECO:0007669"/>
    <property type="project" value="InterPro"/>
</dbReference>
<keyword evidence="3" id="KW-1003">Cell membrane</keyword>
<evidence type="ECO:0000256" key="3">
    <source>
        <dbReference type="ARBA" id="ARBA00022475"/>
    </source>
</evidence>
<keyword evidence="4 10" id="KW-0812">Transmembrane</keyword>
<dbReference type="InterPro" id="IPR000644">
    <property type="entry name" value="CBS_dom"/>
</dbReference>
<dbReference type="SMART" id="SM00116">
    <property type="entry name" value="CBS"/>
    <property type="match status" value="2"/>
</dbReference>
<dbReference type="InterPro" id="IPR005170">
    <property type="entry name" value="Transptr-assoc_dom"/>
</dbReference>
<dbReference type="InterPro" id="IPR046342">
    <property type="entry name" value="CBS_dom_sf"/>
</dbReference>
<feature type="domain" description="CBS" evidence="11">
    <location>
        <begin position="202"/>
        <end position="262"/>
    </location>
</feature>
<evidence type="ECO:0000256" key="7">
    <source>
        <dbReference type="ARBA" id="ARBA00023122"/>
    </source>
</evidence>
<dbReference type="HOGENOM" id="CLU_015237_4_1_0"/>